<dbReference type="EMBL" id="AFEU01000001">
    <property type="protein sequence ID" value="EIJ81835.1"/>
    <property type="molecule type" value="Genomic_DNA"/>
</dbReference>
<gene>
    <name evidence="2" type="ORF">PB1_02810</name>
</gene>
<dbReference type="AlphaFoldDB" id="I3E5R4"/>
<dbReference type="InterPro" id="IPR020908">
    <property type="entry name" value="UPF0738"/>
</dbReference>
<sequence length="128" mass="14852">MEADDIMKQKIHIQSAQIKENQLLLQAEFPISNLRAVGRILVDSENFSFIYLTENKDDYTYIVLSEPIWDQLREALQSEIPVYLASHGETLELINFHNELKYLIENIRGNSNYGEGMVEKVENTFKSV</sequence>
<dbReference type="HAMAP" id="MF_01861">
    <property type="entry name" value="UPF0738"/>
    <property type="match status" value="1"/>
</dbReference>
<organism evidence="2 3">
    <name type="scientific">Bacillus methanolicus PB1</name>
    <dbReference type="NCBI Taxonomy" id="997296"/>
    <lineage>
        <taxon>Bacteria</taxon>
        <taxon>Bacillati</taxon>
        <taxon>Bacillota</taxon>
        <taxon>Bacilli</taxon>
        <taxon>Bacillales</taxon>
        <taxon>Bacillaceae</taxon>
        <taxon>Bacillus</taxon>
    </lineage>
</organism>
<dbReference type="eggNOG" id="ENOG5032YMN">
    <property type="taxonomic scope" value="Bacteria"/>
</dbReference>
<evidence type="ECO:0000313" key="3">
    <source>
        <dbReference type="Proteomes" id="UP000010523"/>
    </source>
</evidence>
<dbReference type="Pfam" id="PF19785">
    <property type="entry name" value="UPF0738"/>
    <property type="match status" value="1"/>
</dbReference>
<reference evidence="2 3" key="1">
    <citation type="journal article" date="2012" name="Appl. Environ. Microbiol.">
        <title>Genome Sequence of Thermotolerant Bacillus methanolicus: Features and Regulation Related to Methylotrophy and Production of L-Lysine and L-Glutamate from Methanol.</title>
        <authorList>
            <person name="Heggeset T.M."/>
            <person name="Krog A."/>
            <person name="Balzer S."/>
            <person name="Wentzel A."/>
            <person name="Ellingsen T.E."/>
            <person name="Brautaset T."/>
        </authorList>
    </citation>
    <scope>NUCLEOTIDE SEQUENCE [LARGE SCALE GENOMIC DNA]</scope>
    <source>
        <strain evidence="2 3">PB1</strain>
    </source>
</reference>
<name>I3E5R4_BACMT</name>
<dbReference type="STRING" id="997296.PB1_02810"/>
<comment type="caution">
    <text evidence="2">The sequence shown here is derived from an EMBL/GenBank/DDBJ whole genome shotgun (WGS) entry which is preliminary data.</text>
</comment>
<protein>
    <recommendedName>
        <fullName evidence="1">UPF0738 protein PB1_02810</fullName>
    </recommendedName>
</protein>
<dbReference type="Proteomes" id="UP000010523">
    <property type="component" value="Unassembled WGS sequence"/>
</dbReference>
<accession>I3E5R4</accession>
<dbReference type="PATRIC" id="fig|997296.3.peg.624"/>
<proteinExistence type="inferred from homology"/>
<comment type="similarity">
    <text evidence="1">Belongs to the UPF0738 family.</text>
</comment>
<evidence type="ECO:0000313" key="2">
    <source>
        <dbReference type="EMBL" id="EIJ81835.1"/>
    </source>
</evidence>
<evidence type="ECO:0000256" key="1">
    <source>
        <dbReference type="HAMAP-Rule" id="MF_01861"/>
    </source>
</evidence>
<keyword evidence="3" id="KW-1185">Reference proteome</keyword>